<comment type="caution">
    <text evidence="2">The sequence shown here is derived from an EMBL/GenBank/DDBJ whole genome shotgun (WGS) entry which is preliminary data.</text>
</comment>
<feature type="region of interest" description="Disordered" evidence="1">
    <location>
        <begin position="109"/>
        <end position="133"/>
    </location>
</feature>
<organism evidence="2 3">
    <name type="scientific">Knoellia subterranea KCTC 19937</name>
    <dbReference type="NCBI Taxonomy" id="1385521"/>
    <lineage>
        <taxon>Bacteria</taxon>
        <taxon>Bacillati</taxon>
        <taxon>Actinomycetota</taxon>
        <taxon>Actinomycetes</taxon>
        <taxon>Micrococcales</taxon>
        <taxon>Intrasporangiaceae</taxon>
        <taxon>Knoellia</taxon>
    </lineage>
</organism>
<evidence type="ECO:0000313" key="3">
    <source>
        <dbReference type="Proteomes" id="UP000030011"/>
    </source>
</evidence>
<sequence length="133" mass="13956">MWLLDNRIDPVIEQRGGSRTGLGQWQSTATPKAAQTWDIRASLSLPIRSTKVPTETDSTASSAATHGRGTGSLSGLSSTSLGRPRMVVVHGATSVRPNARIATVLESSTTGRRGKCGVSHHHTSPRSIAVTTG</sequence>
<feature type="compositionally biased region" description="Basic residues" evidence="1">
    <location>
        <begin position="112"/>
        <end position="124"/>
    </location>
</feature>
<evidence type="ECO:0000256" key="1">
    <source>
        <dbReference type="SAM" id="MobiDB-lite"/>
    </source>
</evidence>
<evidence type="ECO:0000313" key="2">
    <source>
        <dbReference type="EMBL" id="KGN36672.1"/>
    </source>
</evidence>
<dbReference type="STRING" id="1385521.N803_04080"/>
<proteinExistence type="predicted"/>
<reference evidence="2 3" key="1">
    <citation type="submission" date="2013-08" db="EMBL/GenBank/DDBJ databases">
        <title>The genome sequence of Knoellia subterranea.</title>
        <authorList>
            <person name="Zhu W."/>
            <person name="Wang G."/>
        </authorList>
    </citation>
    <scope>NUCLEOTIDE SEQUENCE [LARGE SCALE GENOMIC DNA]</scope>
    <source>
        <strain evidence="2 3">KCTC 19937</strain>
    </source>
</reference>
<name>A0A0A0JKT7_9MICO</name>
<dbReference type="EMBL" id="AVPK01000009">
    <property type="protein sequence ID" value="KGN36672.1"/>
    <property type="molecule type" value="Genomic_DNA"/>
</dbReference>
<feature type="compositionally biased region" description="Low complexity" evidence="1">
    <location>
        <begin position="56"/>
        <end position="83"/>
    </location>
</feature>
<feature type="region of interest" description="Disordered" evidence="1">
    <location>
        <begin position="48"/>
        <end position="83"/>
    </location>
</feature>
<accession>A0A0A0JKT7</accession>
<protein>
    <submittedName>
        <fullName evidence="2">Uncharacterized protein</fullName>
    </submittedName>
</protein>
<keyword evidence="3" id="KW-1185">Reference proteome</keyword>
<dbReference type="AlphaFoldDB" id="A0A0A0JKT7"/>
<dbReference type="Proteomes" id="UP000030011">
    <property type="component" value="Unassembled WGS sequence"/>
</dbReference>
<gene>
    <name evidence="2" type="ORF">N803_04080</name>
</gene>